<dbReference type="Proteomes" id="UP000830768">
    <property type="component" value="Chromosome 8"/>
</dbReference>
<accession>A0ACD3ZBZ3</accession>
<organism evidence="1 2">
    <name type="scientific">Fusarium solani subsp. cucurbitae</name>
    <name type="common">Neocosmosporum cucurbitae</name>
    <dbReference type="NCBI Taxonomy" id="2747967"/>
    <lineage>
        <taxon>Eukaryota</taxon>
        <taxon>Fungi</taxon>
        <taxon>Dikarya</taxon>
        <taxon>Ascomycota</taxon>
        <taxon>Pezizomycotina</taxon>
        <taxon>Sordariomycetes</taxon>
        <taxon>Hypocreomycetidae</taxon>
        <taxon>Hypocreales</taxon>
        <taxon>Nectriaceae</taxon>
        <taxon>Fusarium</taxon>
        <taxon>Fusarium solani species complex</taxon>
    </lineage>
</organism>
<dbReference type="EMBL" id="CP090036">
    <property type="protein sequence ID" value="UPK98361.1"/>
    <property type="molecule type" value="Genomic_DNA"/>
</dbReference>
<evidence type="ECO:0000313" key="2">
    <source>
        <dbReference type="Proteomes" id="UP000830768"/>
    </source>
</evidence>
<sequence>MSDKKQSITLREDTTYPGPGVKFQTNSWTQGKSSPPQNITLRPTRVDPPPNWDIPPRTQNVPLNGIPLSGPPANTPAGKAWIPEEDEEGVKFPRPEVHGTIKFRPDPPPFPGSGPASELSTGTTQGNPTSTGTPWPRVLPGFTEAHRGQANLDDCSLHPIPSEDLPYGAQNYHQVGAGQVAGPVIAGPVTPPPGDRTPTDVYSSASSYLSRNNIPSPIRTTELNPVANNFTPGASPMVSTTDKETPRAPAAFSRLGQSGPLSPELARDQMYLIHQAEIQWSNMFRPACVGQPRAQMREDQETKDLAGQDSHESRQVIEDDREHIDAVDDWFWAQAKQAPAPKPELKPEPKK</sequence>
<gene>
    <name evidence="1" type="ORF">LCI18_009296</name>
</gene>
<name>A0ACD3ZBZ3_FUSSC</name>
<proteinExistence type="predicted"/>
<protein>
    <submittedName>
        <fullName evidence="1">Uncharacterized protein</fullName>
    </submittedName>
</protein>
<evidence type="ECO:0000313" key="1">
    <source>
        <dbReference type="EMBL" id="UPK98361.1"/>
    </source>
</evidence>
<reference evidence="1" key="1">
    <citation type="submission" date="2021-11" db="EMBL/GenBank/DDBJ databases">
        <title>Fusarium solani-melongenae Genome sequencing and assembly.</title>
        <authorList>
            <person name="Xie S."/>
            <person name="Huang L."/>
            <person name="Zhang X."/>
        </authorList>
    </citation>
    <scope>NUCLEOTIDE SEQUENCE</scope>
    <source>
        <strain evidence="1">CRI 24-3</strain>
    </source>
</reference>
<keyword evidence="2" id="KW-1185">Reference proteome</keyword>